<evidence type="ECO:0000313" key="3">
    <source>
        <dbReference type="Proteomes" id="UP001056766"/>
    </source>
</evidence>
<dbReference type="AlphaFoldDB" id="A0A9E5D9G4"/>
<protein>
    <submittedName>
        <fullName evidence="2">PGF-pre-PGF domain-containing protein</fullName>
    </submittedName>
</protein>
<reference evidence="2" key="1">
    <citation type="journal article" date="2021" name="mSystems">
        <title>Bacteria and Archaea Synergistically Convert Glycine Betaine to Biogenic Methane in the Formosa Cold Seep of the South China Sea.</title>
        <authorList>
            <person name="Li L."/>
            <person name="Zhang W."/>
            <person name="Zhang S."/>
            <person name="Song L."/>
            <person name="Sun Q."/>
            <person name="Zhang H."/>
            <person name="Xiang H."/>
            <person name="Dong X."/>
        </authorList>
    </citation>
    <scope>NUCLEOTIDE SEQUENCE</scope>
    <source>
        <strain evidence="2">LLY</strain>
    </source>
</reference>
<feature type="compositionally biased region" description="Gly residues" evidence="1">
    <location>
        <begin position="67"/>
        <end position="79"/>
    </location>
</feature>
<sequence length="286" mass="29764">MESGTLATIVFDTKGSGTSSLLLSNVVVSNVVVSNSSAVAVPISVVNGMVSIIGESAPSDGEMSNSGSGGGGSSGGSGATGEDFGNIEFKDVAEKNVRSGQAISYDFDSPGNPIVTVNFTAQKNSGAISTTIEVLKNTSALVKDAPNGLVYKNVNIWVGNAGFATPENIDLPAIGFRVNSSWMEMNGVDSSDIRLNRYSDNSWSTLETKVTEEGEEYVYFESLTPGFSPFAISAHPSDDISGSEIGPNGSSSTPDDLPDEKALAQNTLAISILSIFILAIRRSRIN</sequence>
<name>A0A9E5D9G4_9EURY</name>
<organism evidence="2 3">
    <name type="scientific">Methanococcoides seepicolus</name>
    <dbReference type="NCBI Taxonomy" id="2828780"/>
    <lineage>
        <taxon>Archaea</taxon>
        <taxon>Methanobacteriati</taxon>
        <taxon>Methanobacteriota</taxon>
        <taxon>Stenosarchaea group</taxon>
        <taxon>Methanomicrobia</taxon>
        <taxon>Methanosarcinales</taxon>
        <taxon>Methanosarcinaceae</taxon>
        <taxon>Methanococcoides</taxon>
    </lineage>
</organism>
<reference evidence="2" key="2">
    <citation type="submission" date="2021-04" db="EMBL/GenBank/DDBJ databases">
        <authorList>
            <person name="Dong X."/>
        </authorList>
    </citation>
    <scope>NUCLEOTIDE SEQUENCE</scope>
    <source>
        <strain evidence="2">LLY</strain>
    </source>
</reference>
<dbReference type="NCBIfam" id="TIGR04213">
    <property type="entry name" value="PGF_pre_PGF"/>
    <property type="match status" value="1"/>
</dbReference>
<dbReference type="RefSeq" id="WP_250867420.1">
    <property type="nucleotide sequence ID" value="NZ_JAGSOI010000008.1"/>
</dbReference>
<evidence type="ECO:0000256" key="1">
    <source>
        <dbReference type="SAM" id="MobiDB-lite"/>
    </source>
</evidence>
<evidence type="ECO:0000313" key="2">
    <source>
        <dbReference type="EMBL" id="MCM1986050.1"/>
    </source>
</evidence>
<keyword evidence="3" id="KW-1185">Reference proteome</keyword>
<dbReference type="InterPro" id="IPR026453">
    <property type="entry name" value="PGF_pre_PGF"/>
</dbReference>
<gene>
    <name evidence="2" type="ORF">KDK67_03330</name>
</gene>
<dbReference type="EMBL" id="JAGSOI010000008">
    <property type="protein sequence ID" value="MCM1986050.1"/>
    <property type="molecule type" value="Genomic_DNA"/>
</dbReference>
<proteinExistence type="predicted"/>
<dbReference type="Proteomes" id="UP001056766">
    <property type="component" value="Unassembled WGS sequence"/>
</dbReference>
<comment type="caution">
    <text evidence="2">The sequence shown here is derived from an EMBL/GenBank/DDBJ whole genome shotgun (WGS) entry which is preliminary data.</text>
</comment>
<accession>A0A9E5D9G4</accession>
<feature type="region of interest" description="Disordered" evidence="1">
    <location>
        <begin position="238"/>
        <end position="259"/>
    </location>
</feature>
<feature type="region of interest" description="Disordered" evidence="1">
    <location>
        <begin position="57"/>
        <end position="80"/>
    </location>
</feature>